<dbReference type="Proteomes" id="UP001515480">
    <property type="component" value="Unassembled WGS sequence"/>
</dbReference>
<evidence type="ECO:0000259" key="3">
    <source>
        <dbReference type="PROSITE" id="PS51340"/>
    </source>
</evidence>
<dbReference type="Gene3D" id="3.90.1150.10">
    <property type="entry name" value="Aspartate Aminotransferase, domain 1"/>
    <property type="match status" value="1"/>
</dbReference>
<dbReference type="PANTHER" id="PTHR14237:SF80">
    <property type="entry name" value="MOLYBDENUM COFACTOR SULFURASE"/>
    <property type="match status" value="1"/>
</dbReference>
<dbReference type="SUPFAM" id="SSF141673">
    <property type="entry name" value="MOSC N-terminal domain-like"/>
    <property type="match status" value="1"/>
</dbReference>
<evidence type="ECO:0000313" key="4">
    <source>
        <dbReference type="EMBL" id="KAL1529433.1"/>
    </source>
</evidence>
<dbReference type="SUPFAM" id="SSF50800">
    <property type="entry name" value="PK beta-barrel domain-like"/>
    <property type="match status" value="1"/>
</dbReference>
<dbReference type="InterPro" id="IPR005303">
    <property type="entry name" value="MOCOS_middle"/>
</dbReference>
<dbReference type="Pfam" id="PF03473">
    <property type="entry name" value="MOSC"/>
    <property type="match status" value="1"/>
</dbReference>
<dbReference type="Pfam" id="PF03476">
    <property type="entry name" value="MOSC_N"/>
    <property type="match status" value="1"/>
</dbReference>
<name>A0AB34K838_PRYPA</name>
<dbReference type="Pfam" id="PF00266">
    <property type="entry name" value="Aminotran_5"/>
    <property type="match status" value="2"/>
</dbReference>
<dbReference type="InterPro" id="IPR015424">
    <property type="entry name" value="PyrdxlP-dep_Trfase"/>
</dbReference>
<proteinExistence type="predicted"/>
<comment type="caution">
    <text evidence="4">The sequence shown here is derived from an EMBL/GenBank/DDBJ whole genome shotgun (WGS) entry which is preliminary data.</text>
</comment>
<feature type="region of interest" description="Disordered" evidence="2">
    <location>
        <begin position="33"/>
        <end position="59"/>
    </location>
</feature>
<dbReference type="InterPro" id="IPR015421">
    <property type="entry name" value="PyrdxlP-dep_Trfase_major"/>
</dbReference>
<dbReference type="PANTHER" id="PTHR14237">
    <property type="entry name" value="MOLYBDOPTERIN COFACTOR SULFURASE MOSC"/>
    <property type="match status" value="1"/>
</dbReference>
<dbReference type="GO" id="GO:0006777">
    <property type="term" value="P:Mo-molybdopterin cofactor biosynthetic process"/>
    <property type="evidence" value="ECO:0007669"/>
    <property type="project" value="UniProtKB-KW"/>
</dbReference>
<dbReference type="InterPro" id="IPR000192">
    <property type="entry name" value="Aminotrans_V_dom"/>
</dbReference>
<keyword evidence="1" id="KW-0501">Molybdenum cofactor biosynthesis</keyword>
<gene>
    <name evidence="4" type="ORF">AB1Y20_000381</name>
</gene>
<dbReference type="AlphaFoldDB" id="A0AB34K838"/>
<dbReference type="Gene3D" id="3.40.640.10">
    <property type="entry name" value="Type I PLP-dependent aspartate aminotransferase-like (Major domain)"/>
    <property type="match status" value="1"/>
</dbReference>
<keyword evidence="5" id="KW-1185">Reference proteome</keyword>
<organism evidence="4 5">
    <name type="scientific">Prymnesium parvum</name>
    <name type="common">Toxic golden alga</name>
    <dbReference type="NCBI Taxonomy" id="97485"/>
    <lineage>
        <taxon>Eukaryota</taxon>
        <taxon>Haptista</taxon>
        <taxon>Haptophyta</taxon>
        <taxon>Prymnesiophyceae</taxon>
        <taxon>Prymnesiales</taxon>
        <taxon>Prymnesiaceae</taxon>
        <taxon>Prymnesium</taxon>
    </lineage>
</organism>
<dbReference type="GO" id="GO:0030170">
    <property type="term" value="F:pyridoxal phosphate binding"/>
    <property type="evidence" value="ECO:0007669"/>
    <property type="project" value="InterPro"/>
</dbReference>
<dbReference type="EMBL" id="JBGBPQ010000001">
    <property type="protein sequence ID" value="KAL1529433.1"/>
    <property type="molecule type" value="Genomic_DNA"/>
</dbReference>
<dbReference type="GO" id="GO:0030151">
    <property type="term" value="F:molybdenum ion binding"/>
    <property type="evidence" value="ECO:0007669"/>
    <property type="project" value="InterPro"/>
</dbReference>
<accession>A0AB34K838</accession>
<dbReference type="InterPro" id="IPR015422">
    <property type="entry name" value="PyrdxlP-dep_Trfase_small"/>
</dbReference>
<dbReference type="InterPro" id="IPR005302">
    <property type="entry name" value="MoCF_Sase_C"/>
</dbReference>
<sequence length="923" mass="96975">MLSRTRHSLQATACAVLLGTLFLLLRRRRRLAPPASPHDERAERKRRFRQTAGASYGYSASPRGDIDTWRRAELPGLIAPLPTRPHPRDGIVYLDYAGASLPTASQLHDAARALGAAAVLANPHSTGPAAAAAADAVERAARLVLAHFCGDAAHEWSLVWTSGATAALRLVAESFPFTRGSTLLYPHNSHTSVLGMRVPAAAAGADCRCVSTEALTRAASVEALARGGAAGAHHLAVLPMECNLTGDRLAVGQIFKALQGGPPADHAAAEEASPLQGARHRRTAPLALRTPLPLPVQETGPQLRSLRARRWWLMLDAAKAAATGPVHLPSSGAAFCCVSFYKLFGEPTGLGALLVRNDAAPLLTRGGYFGGGSVAAVLAASPFHIRRAHVSSAFALGTVHFRGAAALPAGFERLRRLGGSAAVEAHAKALALELVRRLAALVHRSGEKAIALYGQWGELAATDHALDAPRGAELPGATVAFNVRRADGEMVGYAEVAKLAALYEPPIQLRVGCCCNPGGCQRALGLTDEMVRAAAASGKECGDETDLIGAQPTGVVRASIGQDSIWEDVDALLQFVQDTFVDADECGGVAAPHPSPRERGAAQLASIFVYPIKSCGAMAVRRWRIDAATGRLELDREWAVLDSKGAVMKLSSNPRMALLSPQVDLEARTLTVHAPSSAPLVLGLDDGAVCTSGEEAPPSREVRVCGEECRGRPFGGEAAARWLSSFLGVQCSLVRHVSRRRPEGGTGGAAHAVREEAIAFANESPLLLLSQASVDALNRALRAAGDAPVSSCHFRPNLVVEGGGHSVGRSGQTRQVSGPEDGWAGAVFAGGAVRLRVTGMCARCAMVEIDPSSGAKHGTVLRALARHRRQRSRLIFGVFCEPFRVSSGHQLVGEDPSCFDESRFIELVCGSDVTPISLPADDG</sequence>
<evidence type="ECO:0000256" key="1">
    <source>
        <dbReference type="ARBA" id="ARBA00023150"/>
    </source>
</evidence>
<evidence type="ECO:0000313" key="5">
    <source>
        <dbReference type="Proteomes" id="UP001515480"/>
    </source>
</evidence>
<protein>
    <recommendedName>
        <fullName evidence="3">MOSC domain-containing protein</fullName>
    </recommendedName>
</protein>
<dbReference type="InterPro" id="IPR011037">
    <property type="entry name" value="Pyrv_Knase-like_insert_dom_sf"/>
</dbReference>
<dbReference type="PROSITE" id="PS51340">
    <property type="entry name" value="MOSC"/>
    <property type="match status" value="1"/>
</dbReference>
<feature type="domain" description="MOSC" evidence="3">
    <location>
        <begin position="721"/>
        <end position="916"/>
    </location>
</feature>
<evidence type="ECO:0000256" key="2">
    <source>
        <dbReference type="SAM" id="MobiDB-lite"/>
    </source>
</evidence>
<dbReference type="GO" id="GO:0003824">
    <property type="term" value="F:catalytic activity"/>
    <property type="evidence" value="ECO:0007669"/>
    <property type="project" value="InterPro"/>
</dbReference>
<reference evidence="4 5" key="1">
    <citation type="journal article" date="2024" name="Science">
        <title>Giant polyketide synthase enzymes in the biosynthesis of giant marine polyether toxins.</title>
        <authorList>
            <person name="Fallon T.R."/>
            <person name="Shende V.V."/>
            <person name="Wierzbicki I.H."/>
            <person name="Pendleton A.L."/>
            <person name="Watervoot N.F."/>
            <person name="Auber R.P."/>
            <person name="Gonzalez D.J."/>
            <person name="Wisecaver J.H."/>
            <person name="Moore B.S."/>
        </authorList>
    </citation>
    <scope>NUCLEOTIDE SEQUENCE [LARGE SCALE GENOMIC DNA]</scope>
    <source>
        <strain evidence="4 5">12B1</strain>
    </source>
</reference>
<dbReference type="SUPFAM" id="SSF53383">
    <property type="entry name" value="PLP-dependent transferases"/>
    <property type="match status" value="2"/>
</dbReference>